<name>A0A378UFQ9_BERDE</name>
<dbReference type="EMBL" id="UGQS01000001">
    <property type="protein sequence ID" value="STZ75539.1"/>
    <property type="molecule type" value="Genomic_DNA"/>
</dbReference>
<evidence type="ECO:0000313" key="2">
    <source>
        <dbReference type="Proteomes" id="UP000254651"/>
    </source>
</evidence>
<proteinExistence type="predicted"/>
<accession>A0A378UFQ9</accession>
<keyword evidence="2" id="KW-1185">Reference proteome</keyword>
<dbReference type="Proteomes" id="UP000254651">
    <property type="component" value="Unassembled WGS sequence"/>
</dbReference>
<protein>
    <submittedName>
        <fullName evidence="1">Uncharacterized protein</fullName>
    </submittedName>
</protein>
<dbReference type="AlphaFoldDB" id="A0A378UFQ9"/>
<dbReference type="RefSeq" id="WP_066076012.1">
    <property type="nucleotide sequence ID" value="NZ_CP181246.1"/>
</dbReference>
<sequence>MSKLPAPLYNELLDGLQLMLALRLSGAPAADTVAATATAWEMALSHGRAWDEAADQGRFQTAFRQMAAEMTWWPAPADLLERLPPRPPPVQLAHHYHPTAAQREAAAEVIRQCRQVLAAKRIHQPDQKENQNG</sequence>
<organism evidence="1 2">
    <name type="scientific">Bergeriella denitrificans</name>
    <name type="common">Neisseria denitrificans</name>
    <dbReference type="NCBI Taxonomy" id="494"/>
    <lineage>
        <taxon>Bacteria</taxon>
        <taxon>Pseudomonadati</taxon>
        <taxon>Pseudomonadota</taxon>
        <taxon>Betaproteobacteria</taxon>
        <taxon>Neisseriales</taxon>
        <taxon>Neisseriaceae</taxon>
        <taxon>Bergeriella</taxon>
    </lineage>
</organism>
<reference evidence="1 2" key="1">
    <citation type="submission" date="2018-06" db="EMBL/GenBank/DDBJ databases">
        <authorList>
            <consortium name="Pathogen Informatics"/>
            <person name="Doyle S."/>
        </authorList>
    </citation>
    <scope>NUCLEOTIDE SEQUENCE [LARGE SCALE GENOMIC DNA]</scope>
    <source>
        <strain evidence="1 2">NCTC10295</strain>
    </source>
</reference>
<evidence type="ECO:0000313" key="1">
    <source>
        <dbReference type="EMBL" id="STZ75539.1"/>
    </source>
</evidence>
<gene>
    <name evidence="1" type="ORF">NCTC10295_00279</name>
</gene>